<dbReference type="InterPro" id="IPR036812">
    <property type="entry name" value="NAD(P)_OxRdtase_dom_sf"/>
</dbReference>
<accession>A0A1F7F768</accession>
<reference evidence="1 2" key="1">
    <citation type="journal article" date="2016" name="Nat. Commun.">
        <title>Thousands of microbial genomes shed light on interconnected biogeochemical processes in an aquifer system.</title>
        <authorList>
            <person name="Anantharaman K."/>
            <person name="Brown C.T."/>
            <person name="Hug L.A."/>
            <person name="Sharon I."/>
            <person name="Castelle C.J."/>
            <person name="Probst A.J."/>
            <person name="Thomas B.C."/>
            <person name="Singh A."/>
            <person name="Wilkins M.J."/>
            <person name="Karaoz U."/>
            <person name="Brodie E.L."/>
            <person name="Williams K.H."/>
            <person name="Hubbard S.S."/>
            <person name="Banfield J.F."/>
        </authorList>
    </citation>
    <scope>NUCLEOTIDE SEQUENCE [LARGE SCALE GENOMIC DNA]</scope>
</reference>
<evidence type="ECO:0000313" key="1">
    <source>
        <dbReference type="EMBL" id="OGK02346.1"/>
    </source>
</evidence>
<evidence type="ECO:0008006" key="3">
    <source>
        <dbReference type="Google" id="ProtNLM"/>
    </source>
</evidence>
<dbReference type="AlphaFoldDB" id="A0A1F7F768"/>
<evidence type="ECO:0000313" key="2">
    <source>
        <dbReference type="Proteomes" id="UP000179243"/>
    </source>
</evidence>
<sequence length="108" mass="11806">MQGILIATARVWPKVNGVQAKTILACLNALVKKFKRKSKADLCLAYVRAQAWITSAVVGQETVGQLKENIKLFLRSALTVKQCAAADSYFKSNIPVELLDPSKWGKSG</sequence>
<comment type="caution">
    <text evidence="1">The sequence shown here is derived from an EMBL/GenBank/DDBJ whole genome shotgun (WGS) entry which is preliminary data.</text>
</comment>
<dbReference type="SUPFAM" id="SSF51430">
    <property type="entry name" value="NAD(P)-linked oxidoreductase"/>
    <property type="match status" value="1"/>
</dbReference>
<proteinExistence type="predicted"/>
<gene>
    <name evidence="1" type="ORF">A2519_15860</name>
</gene>
<dbReference type="EMBL" id="MFYX01000109">
    <property type="protein sequence ID" value="OGK02346.1"/>
    <property type="molecule type" value="Genomic_DNA"/>
</dbReference>
<protein>
    <recommendedName>
        <fullName evidence="3">NADP-dependent oxidoreductase domain-containing protein</fullName>
    </recommendedName>
</protein>
<dbReference type="Gene3D" id="3.20.20.100">
    <property type="entry name" value="NADP-dependent oxidoreductase domain"/>
    <property type="match status" value="1"/>
</dbReference>
<organism evidence="1 2">
    <name type="scientific">Candidatus Raymondbacteria bacterium RIFOXYD12_FULL_49_13</name>
    <dbReference type="NCBI Taxonomy" id="1817890"/>
    <lineage>
        <taxon>Bacteria</taxon>
        <taxon>Raymondiibacteriota</taxon>
    </lineage>
</organism>
<name>A0A1F7F768_UNCRA</name>
<dbReference type="Proteomes" id="UP000179243">
    <property type="component" value="Unassembled WGS sequence"/>
</dbReference>